<evidence type="ECO:0000256" key="16">
    <source>
        <dbReference type="SAM" id="Coils"/>
    </source>
</evidence>
<dbReference type="Proteomes" id="UP000001441">
    <property type="component" value="Chromosome"/>
</dbReference>
<keyword evidence="14 17" id="KW-0472">Membrane</keyword>
<dbReference type="SUPFAM" id="SSF55874">
    <property type="entry name" value="ATPase domain of HSP90 chaperone/DNA topoisomerase II/histidine kinase"/>
    <property type="match status" value="1"/>
</dbReference>
<proteinExistence type="predicted"/>
<dbReference type="RefSeq" id="WP_012970282.1">
    <property type="nucleotide sequence ID" value="NC_013851.1"/>
</dbReference>
<organism evidence="19 20">
    <name type="scientific">Allochromatium vinosum (strain ATCC 17899 / DSM 180 / NBRC 103801 / NCIMB 10441 / D)</name>
    <name type="common">Chromatium vinosum</name>
    <dbReference type="NCBI Taxonomy" id="572477"/>
    <lineage>
        <taxon>Bacteria</taxon>
        <taxon>Pseudomonadati</taxon>
        <taxon>Pseudomonadota</taxon>
        <taxon>Gammaproteobacteria</taxon>
        <taxon>Chromatiales</taxon>
        <taxon>Chromatiaceae</taxon>
        <taxon>Allochromatium</taxon>
    </lineage>
</organism>
<dbReference type="PANTHER" id="PTHR43065">
    <property type="entry name" value="SENSOR HISTIDINE KINASE"/>
    <property type="match status" value="1"/>
</dbReference>
<keyword evidence="9" id="KW-0547">Nucleotide-binding</keyword>
<dbReference type="GO" id="GO:0000155">
    <property type="term" value="F:phosphorelay sensor kinase activity"/>
    <property type="evidence" value="ECO:0007669"/>
    <property type="project" value="InterPro"/>
</dbReference>
<dbReference type="InterPro" id="IPR036097">
    <property type="entry name" value="HisK_dim/P_sf"/>
</dbReference>
<dbReference type="SMART" id="SM00387">
    <property type="entry name" value="HATPase_c"/>
    <property type="match status" value="1"/>
</dbReference>
<evidence type="ECO:0000256" key="3">
    <source>
        <dbReference type="ARBA" id="ARBA00012438"/>
    </source>
</evidence>
<dbReference type="SUPFAM" id="SSF103190">
    <property type="entry name" value="Sensory domain-like"/>
    <property type="match status" value="1"/>
</dbReference>
<evidence type="ECO:0000256" key="1">
    <source>
        <dbReference type="ARBA" id="ARBA00000085"/>
    </source>
</evidence>
<dbReference type="AlphaFoldDB" id="D3RRV2"/>
<sequence length="620" mass="68273">MPTPEAPPPLIGHPLAWSGLILAILLGLAGLGLWSYRDGVARLGEQGRNDLDLHIAYLEGLLAKYEPLPALLATDPRLSDFLRAPGGHESIEALNRYLETINRISDAADTYLMDAEGLTIAASNWQTERPFVGRNFSFRPYFRDAMDGQLGRYFALGNTSGQRGYYFAYPVMEAGQALGAVVVKIDIGEAERRWAKPDRILLVTDPDGVVFLATRPEFRFRTLHPLASERRGRIQDSHRYPGTELTPLGLVPVAAVGTGELVRLDPERPWWREWPWLLQSRPMPTAGWQVHELIQTQDAIRDSLKLVLLAIALLTTLFLIAALRRQHQHGRRLQSEFAEQTRAALERSNLELEARVASRTTELTRSNQRLRDEIEERRRAEQALRETQQALIQSAKLATLGQLSAGINHELNQPLAAIRAYADNGLLLLAKGRLEDVETNLGQILELTERMAKIGAQLKLFARKTSAESSDLPLLAVLEGAARLLAPALERCGGTLEPDIPPGIGVRANDVLLQQVLVNLLGNACQAIADRPERRIRVQARRREAHVIIGVRDTGPGIPEANRDLIFEPFFTTKAAGEGLGLGLAISARIATDMGGALVALPSETGACFELTLPAADLQP</sequence>
<dbReference type="CDD" id="cd12914">
    <property type="entry name" value="PDC1_DGC_like"/>
    <property type="match status" value="1"/>
</dbReference>
<dbReference type="PRINTS" id="PR00344">
    <property type="entry name" value="BCTRLSENSOR"/>
</dbReference>
<dbReference type="InterPro" id="IPR029151">
    <property type="entry name" value="Sensor-like_sf"/>
</dbReference>
<keyword evidence="12 17" id="KW-1133">Transmembrane helix</keyword>
<keyword evidence="11" id="KW-0067">ATP-binding</keyword>
<feature type="transmembrane region" description="Helical" evidence="17">
    <location>
        <begin position="306"/>
        <end position="323"/>
    </location>
</feature>
<evidence type="ECO:0000256" key="11">
    <source>
        <dbReference type="ARBA" id="ARBA00022840"/>
    </source>
</evidence>
<dbReference type="InterPro" id="IPR004358">
    <property type="entry name" value="Sig_transdc_His_kin-like_C"/>
</dbReference>
<keyword evidence="4" id="KW-1003">Cell membrane</keyword>
<evidence type="ECO:0000313" key="20">
    <source>
        <dbReference type="Proteomes" id="UP000001441"/>
    </source>
</evidence>
<dbReference type="EC" id="2.7.13.3" evidence="3"/>
<dbReference type="FunFam" id="3.30.450.20:FF:000127">
    <property type="entry name" value="C4-dicarboxylate transport sensor protein"/>
    <property type="match status" value="1"/>
</dbReference>
<dbReference type="HOGENOM" id="CLU_000445_94_2_6"/>
<evidence type="ECO:0000256" key="13">
    <source>
        <dbReference type="ARBA" id="ARBA00023012"/>
    </source>
</evidence>
<evidence type="ECO:0000256" key="9">
    <source>
        <dbReference type="ARBA" id="ARBA00022741"/>
    </source>
</evidence>
<evidence type="ECO:0000256" key="10">
    <source>
        <dbReference type="ARBA" id="ARBA00022777"/>
    </source>
</evidence>
<gene>
    <name evidence="19" type="ordered locus">Alvin_1067</name>
</gene>
<reference evidence="19 20" key="1">
    <citation type="journal article" date="2011" name="Stand. Genomic Sci.">
        <title>Complete genome sequence of Allochromatium vinosum DSM 180(T).</title>
        <authorList>
            <person name="Weissgerber T."/>
            <person name="Zigann R."/>
            <person name="Bruce D."/>
            <person name="Chang Y.J."/>
            <person name="Detter J.C."/>
            <person name="Han C."/>
            <person name="Hauser L."/>
            <person name="Jeffries C.D."/>
            <person name="Land M."/>
            <person name="Munk A.C."/>
            <person name="Tapia R."/>
            <person name="Dahl C."/>
        </authorList>
    </citation>
    <scope>NUCLEOTIDE SEQUENCE [LARGE SCALE GENOMIC DNA]</scope>
    <source>
        <strain evidence="20">ATCC 17899 / DSM 180 / NBRC 103801 / NCIMB 10441 / D</strain>
    </source>
</reference>
<evidence type="ECO:0000256" key="2">
    <source>
        <dbReference type="ARBA" id="ARBA00004429"/>
    </source>
</evidence>
<evidence type="ECO:0000313" key="19">
    <source>
        <dbReference type="EMBL" id="ADC62006.1"/>
    </source>
</evidence>
<dbReference type="PIRSF" id="PIRSF036431">
    <property type="entry name" value="STHK_DctB"/>
    <property type="match status" value="1"/>
</dbReference>
<evidence type="ECO:0000256" key="17">
    <source>
        <dbReference type="SAM" id="Phobius"/>
    </source>
</evidence>
<dbReference type="GO" id="GO:0005886">
    <property type="term" value="C:plasma membrane"/>
    <property type="evidence" value="ECO:0007669"/>
    <property type="project" value="UniProtKB-SubCell"/>
</dbReference>
<feature type="transmembrane region" description="Helical" evidence="17">
    <location>
        <begin position="15"/>
        <end position="36"/>
    </location>
</feature>
<accession>D3RRV2</accession>
<dbReference type="Gene3D" id="3.30.565.10">
    <property type="entry name" value="Histidine kinase-like ATPase, C-terminal domain"/>
    <property type="match status" value="1"/>
</dbReference>
<dbReference type="PROSITE" id="PS50109">
    <property type="entry name" value="HIS_KIN"/>
    <property type="match status" value="1"/>
</dbReference>
<dbReference type="EMBL" id="CP001896">
    <property type="protein sequence ID" value="ADC62006.1"/>
    <property type="molecule type" value="Genomic_DNA"/>
</dbReference>
<dbReference type="InterPro" id="IPR017055">
    <property type="entry name" value="Sig_transdc_His_kinase_DctB"/>
</dbReference>
<dbReference type="Gene3D" id="1.10.287.130">
    <property type="match status" value="1"/>
</dbReference>
<keyword evidence="5" id="KW-0997">Cell inner membrane</keyword>
<evidence type="ECO:0000259" key="18">
    <source>
        <dbReference type="PROSITE" id="PS50109"/>
    </source>
</evidence>
<keyword evidence="7" id="KW-0808">Transferase</keyword>
<feature type="domain" description="Histidine kinase" evidence="18">
    <location>
        <begin position="406"/>
        <end position="617"/>
    </location>
</feature>
<dbReference type="InterPro" id="IPR003661">
    <property type="entry name" value="HisK_dim/P_dom"/>
</dbReference>
<comment type="subcellular location">
    <subcellularLocation>
        <location evidence="2">Cell inner membrane</location>
        <topology evidence="2">Multi-pass membrane protein</topology>
    </subcellularLocation>
</comment>
<keyword evidence="8 17" id="KW-0812">Transmembrane</keyword>
<evidence type="ECO:0000256" key="8">
    <source>
        <dbReference type="ARBA" id="ARBA00022692"/>
    </source>
</evidence>
<evidence type="ECO:0000256" key="6">
    <source>
        <dbReference type="ARBA" id="ARBA00022553"/>
    </source>
</evidence>
<keyword evidence="20" id="KW-1185">Reference proteome</keyword>
<keyword evidence="6" id="KW-0597">Phosphoprotein</keyword>
<evidence type="ECO:0000256" key="5">
    <source>
        <dbReference type="ARBA" id="ARBA00022519"/>
    </source>
</evidence>
<dbReference type="SMART" id="SM00388">
    <property type="entry name" value="HisKA"/>
    <property type="match status" value="1"/>
</dbReference>
<dbReference type="Pfam" id="PF02518">
    <property type="entry name" value="HATPase_c"/>
    <property type="match status" value="1"/>
</dbReference>
<evidence type="ECO:0000256" key="15">
    <source>
        <dbReference type="ARBA" id="ARBA00073143"/>
    </source>
</evidence>
<dbReference type="Pfam" id="PF00512">
    <property type="entry name" value="HisKA"/>
    <property type="match status" value="1"/>
</dbReference>
<keyword evidence="13" id="KW-0902">Two-component regulatory system</keyword>
<dbReference type="PANTHER" id="PTHR43065:SF46">
    <property type="entry name" value="C4-DICARBOXYLATE TRANSPORT SENSOR PROTEIN DCTB"/>
    <property type="match status" value="1"/>
</dbReference>
<evidence type="ECO:0000256" key="7">
    <source>
        <dbReference type="ARBA" id="ARBA00022679"/>
    </source>
</evidence>
<dbReference type="InterPro" id="IPR036890">
    <property type="entry name" value="HATPase_C_sf"/>
</dbReference>
<evidence type="ECO:0000256" key="12">
    <source>
        <dbReference type="ARBA" id="ARBA00022989"/>
    </source>
</evidence>
<dbReference type="CDD" id="cd00082">
    <property type="entry name" value="HisKA"/>
    <property type="match status" value="1"/>
</dbReference>
<dbReference type="InterPro" id="IPR005467">
    <property type="entry name" value="His_kinase_dom"/>
</dbReference>
<protein>
    <recommendedName>
        <fullName evidence="15">C4-dicarboxylate transport sensor protein DctB</fullName>
        <ecNumber evidence="3">2.7.13.3</ecNumber>
    </recommendedName>
</protein>
<feature type="coiled-coil region" evidence="16">
    <location>
        <begin position="335"/>
        <end position="390"/>
    </location>
</feature>
<name>D3RRV2_ALLVD</name>
<dbReference type="Gene3D" id="3.30.450.20">
    <property type="entry name" value="PAS domain"/>
    <property type="match status" value="2"/>
</dbReference>
<dbReference type="InterPro" id="IPR003594">
    <property type="entry name" value="HATPase_dom"/>
</dbReference>
<comment type="catalytic activity">
    <reaction evidence="1">
        <text>ATP + protein L-histidine = ADP + protein N-phospho-L-histidine.</text>
        <dbReference type="EC" id="2.7.13.3"/>
    </reaction>
</comment>
<dbReference type="SUPFAM" id="SSF47384">
    <property type="entry name" value="Homodimeric domain of signal transducing histidine kinase"/>
    <property type="match status" value="1"/>
</dbReference>
<evidence type="ECO:0000256" key="4">
    <source>
        <dbReference type="ARBA" id="ARBA00022475"/>
    </source>
</evidence>
<dbReference type="FunFam" id="1.10.287.130:FF:000049">
    <property type="entry name" value="C4-dicarboxylate transport sensor protein DctB"/>
    <property type="match status" value="1"/>
</dbReference>
<evidence type="ECO:0000256" key="14">
    <source>
        <dbReference type="ARBA" id="ARBA00023136"/>
    </source>
</evidence>
<keyword evidence="16" id="KW-0175">Coiled coil</keyword>
<dbReference type="eggNOG" id="COG4191">
    <property type="taxonomic scope" value="Bacteria"/>
</dbReference>
<dbReference type="Gene3D" id="6.10.250.3020">
    <property type="match status" value="1"/>
</dbReference>
<dbReference type="GO" id="GO:0005524">
    <property type="term" value="F:ATP binding"/>
    <property type="evidence" value="ECO:0007669"/>
    <property type="project" value="UniProtKB-KW"/>
</dbReference>
<keyword evidence="10 19" id="KW-0418">Kinase</keyword>
<dbReference type="KEGG" id="alv:Alvin_1067"/>
<dbReference type="STRING" id="572477.Alvin_1067"/>